<dbReference type="EMBL" id="MN956836">
    <property type="protein sequence ID" value="QTX14070.1"/>
    <property type="molecule type" value="Genomic_DNA"/>
</dbReference>
<dbReference type="GO" id="GO:0004386">
    <property type="term" value="F:helicase activity"/>
    <property type="evidence" value="ECO:0007669"/>
    <property type="project" value="UniProtKB-KW"/>
</dbReference>
<keyword evidence="2" id="KW-0347">Helicase</keyword>
<keyword evidence="2" id="KW-0547">Nucleotide-binding</keyword>
<keyword evidence="2" id="KW-0614">Plasmid</keyword>
<evidence type="ECO:0000313" key="2">
    <source>
        <dbReference type="EMBL" id="QTX14070.1"/>
    </source>
</evidence>
<keyword evidence="2" id="KW-0067">ATP-binding</keyword>
<proteinExistence type="predicted"/>
<accession>A0A8B0STR0</accession>
<evidence type="ECO:0000256" key="1">
    <source>
        <dbReference type="SAM" id="MobiDB-lite"/>
    </source>
</evidence>
<protein>
    <submittedName>
        <fullName evidence="2">ATP-dependent DNA helicase UvrD/PcrA</fullName>
    </submittedName>
</protein>
<feature type="region of interest" description="Disordered" evidence="1">
    <location>
        <begin position="85"/>
        <end position="104"/>
    </location>
</feature>
<geneLocation type="plasmid" evidence="2">
    <name>p17-15-vir-like</name>
</geneLocation>
<reference evidence="2" key="1">
    <citation type="submission" date="2020-01" db="EMBL/GenBank/DDBJ databases">
        <authorList>
            <person name="Qin S."/>
        </authorList>
    </citation>
    <scope>NUCLEOTIDE SEQUENCE</scope>
    <source>
        <strain evidence="2">CVir17-16-YZ6g</strain>
        <plasmid evidence="2">p17-15-vir-like</plasmid>
    </source>
</reference>
<dbReference type="AlphaFoldDB" id="A0A8B0STR0"/>
<keyword evidence="2" id="KW-0378">Hydrolase</keyword>
<organism evidence="2">
    <name type="scientific">Klebsiella pneumoniae</name>
    <dbReference type="NCBI Taxonomy" id="573"/>
    <lineage>
        <taxon>Bacteria</taxon>
        <taxon>Pseudomonadati</taxon>
        <taxon>Pseudomonadota</taxon>
        <taxon>Gammaproteobacteria</taxon>
        <taxon>Enterobacterales</taxon>
        <taxon>Enterobacteriaceae</taxon>
        <taxon>Klebsiella/Raoultella group</taxon>
        <taxon>Klebsiella</taxon>
        <taxon>Klebsiella pneumoniae complex</taxon>
    </lineage>
</organism>
<name>A0A8B0STR0_KLEPN</name>
<sequence>MKTVFKKIKEWLEMAGYKMSNTKGDSSVTRISLMSCYRWAMKDGWLKMLNIAAGMTMGNKVESSETEQSGICLCTLHGSKGLEWKKSTNHQLQPRPNTLTEGYR</sequence>
<feature type="compositionally biased region" description="Polar residues" evidence="1">
    <location>
        <begin position="89"/>
        <end position="104"/>
    </location>
</feature>